<reference evidence="4 5" key="1">
    <citation type="journal article" date="2016" name="Genome Biol. Evol.">
        <title>Divergent and convergent evolution of fungal pathogenicity.</title>
        <authorList>
            <person name="Shang Y."/>
            <person name="Xiao G."/>
            <person name="Zheng P."/>
            <person name="Cen K."/>
            <person name="Zhan S."/>
            <person name="Wang C."/>
        </authorList>
    </citation>
    <scope>NUCLEOTIDE SEQUENCE [LARGE SCALE GENOMIC DNA]</scope>
    <source>
        <strain evidence="4 5">ARSEF 7405</strain>
    </source>
</reference>
<feature type="region of interest" description="Disordered" evidence="2">
    <location>
        <begin position="1"/>
        <end position="23"/>
    </location>
</feature>
<protein>
    <recommendedName>
        <fullName evidence="3">Essential protein Yae1 N-terminal domain-containing protein</fullName>
    </recommendedName>
</protein>
<dbReference type="EMBL" id="AZGZ01000018">
    <property type="protein sequence ID" value="KZZ90017.1"/>
    <property type="molecule type" value="Genomic_DNA"/>
</dbReference>
<evidence type="ECO:0000313" key="5">
    <source>
        <dbReference type="Proteomes" id="UP000242877"/>
    </source>
</evidence>
<name>A0A167XFC7_9EURO</name>
<evidence type="ECO:0000259" key="3">
    <source>
        <dbReference type="Pfam" id="PF09811"/>
    </source>
</evidence>
<comment type="caution">
    <text evidence="4">The sequence shown here is derived from an EMBL/GenBank/DDBJ whole genome shotgun (WGS) entry which is preliminary data.</text>
</comment>
<gene>
    <name evidence="4" type="ORF">AAP_03967</name>
</gene>
<dbReference type="VEuPathDB" id="FungiDB:AAP_03967"/>
<dbReference type="AlphaFoldDB" id="A0A167XFC7"/>
<sequence length="208" mass="22828">MSSSTTENPLNPLLTTTASSTDDPLDSLLSLEDQFFDEGFRVGTKDGVRAGYEEGNVFAVEKGYEKFMEMGHLYGKAIIWAKRLPGDHGFLHGETMVGSAPATIKNENADDSSKKAQIQPLPVTGGSRLEKHIAQMLHAVDPTSLPYENTEEGVNEFDDRLKRAAAKAKLIERIVGEHYEETEIKIAVGTGNIEDIGNIPPRLLEKIE</sequence>
<comment type="similarity">
    <text evidence="1">Belongs to the LTO1 family.</text>
</comment>
<evidence type="ECO:0000313" key="4">
    <source>
        <dbReference type="EMBL" id="KZZ90017.1"/>
    </source>
</evidence>
<evidence type="ECO:0000256" key="1">
    <source>
        <dbReference type="ARBA" id="ARBA00038090"/>
    </source>
</evidence>
<dbReference type="PANTHER" id="PTHR28532:SF1">
    <property type="entry name" value="ORAL CANCER OVEREXPRESSED 1"/>
    <property type="match status" value="1"/>
</dbReference>
<keyword evidence="5" id="KW-1185">Reference proteome</keyword>
<dbReference type="InterPro" id="IPR019191">
    <property type="entry name" value="Essential_protein_Yae1_N"/>
</dbReference>
<dbReference type="Proteomes" id="UP000242877">
    <property type="component" value="Unassembled WGS sequence"/>
</dbReference>
<dbReference type="OrthoDB" id="48036at2759"/>
<proteinExistence type="inferred from homology"/>
<accession>A0A167XFC7</accession>
<dbReference type="PANTHER" id="PTHR28532">
    <property type="entry name" value="GEO13458P1"/>
    <property type="match status" value="1"/>
</dbReference>
<organism evidence="4 5">
    <name type="scientific">Ascosphaera apis ARSEF 7405</name>
    <dbReference type="NCBI Taxonomy" id="392613"/>
    <lineage>
        <taxon>Eukaryota</taxon>
        <taxon>Fungi</taxon>
        <taxon>Dikarya</taxon>
        <taxon>Ascomycota</taxon>
        <taxon>Pezizomycotina</taxon>
        <taxon>Eurotiomycetes</taxon>
        <taxon>Eurotiomycetidae</taxon>
        <taxon>Onygenales</taxon>
        <taxon>Ascosphaeraceae</taxon>
        <taxon>Ascosphaera</taxon>
    </lineage>
</organism>
<dbReference type="InterPro" id="IPR052436">
    <property type="entry name" value="LTO1_adapter"/>
</dbReference>
<evidence type="ECO:0000256" key="2">
    <source>
        <dbReference type="SAM" id="MobiDB-lite"/>
    </source>
</evidence>
<feature type="domain" description="Essential protein Yae1 N-terminal" evidence="3">
    <location>
        <begin position="39"/>
        <end position="77"/>
    </location>
</feature>
<dbReference type="Pfam" id="PF09811">
    <property type="entry name" value="Yae1_N"/>
    <property type="match status" value="1"/>
</dbReference>